<feature type="transmembrane region" description="Helical" evidence="1">
    <location>
        <begin position="12"/>
        <end position="30"/>
    </location>
</feature>
<reference evidence="2 3" key="1">
    <citation type="journal article" date="2014" name="BMC Genomics">
        <title>Comparison of environmental and isolate Sulfobacillus genomes reveals diverse carbon, sulfur, nitrogen, and hydrogen metabolisms.</title>
        <authorList>
            <person name="Justice N.B."/>
            <person name="Norman A."/>
            <person name="Brown C.T."/>
            <person name="Singh A."/>
            <person name="Thomas B.C."/>
            <person name="Banfield J.F."/>
        </authorList>
    </citation>
    <scope>NUCLEOTIDE SEQUENCE [LARGE SCALE GENOMIC DNA]</scope>
    <source>
        <strain evidence="2">AMDSBA1</strain>
    </source>
</reference>
<evidence type="ECO:0000313" key="3">
    <source>
        <dbReference type="Proteomes" id="UP000242699"/>
    </source>
</evidence>
<feature type="transmembrane region" description="Helical" evidence="1">
    <location>
        <begin position="341"/>
        <end position="362"/>
    </location>
</feature>
<protein>
    <recommendedName>
        <fullName evidence="4">DUF2029 domain-containing protein</fullName>
    </recommendedName>
</protein>
<evidence type="ECO:0000313" key="2">
    <source>
        <dbReference type="EMBL" id="PSR30098.1"/>
    </source>
</evidence>
<comment type="caution">
    <text evidence="2">The sequence shown here is derived from an EMBL/GenBank/DDBJ whole genome shotgun (WGS) entry which is preliminary data.</text>
</comment>
<evidence type="ECO:0000256" key="1">
    <source>
        <dbReference type="SAM" id="Phobius"/>
    </source>
</evidence>
<gene>
    <name evidence="2" type="ORF">C7B43_07400</name>
</gene>
<dbReference type="Proteomes" id="UP000242699">
    <property type="component" value="Unassembled WGS sequence"/>
</dbReference>
<feature type="transmembrane region" description="Helical" evidence="1">
    <location>
        <begin position="180"/>
        <end position="199"/>
    </location>
</feature>
<feature type="transmembrane region" description="Helical" evidence="1">
    <location>
        <begin position="74"/>
        <end position="95"/>
    </location>
</feature>
<evidence type="ECO:0008006" key="4">
    <source>
        <dbReference type="Google" id="ProtNLM"/>
    </source>
</evidence>
<proteinExistence type="predicted"/>
<keyword evidence="1" id="KW-0472">Membrane</keyword>
<feature type="transmembrane region" description="Helical" evidence="1">
    <location>
        <begin position="219"/>
        <end position="240"/>
    </location>
</feature>
<feature type="transmembrane region" description="Helical" evidence="1">
    <location>
        <begin position="283"/>
        <end position="304"/>
    </location>
</feature>
<feature type="transmembrane region" description="Helical" evidence="1">
    <location>
        <begin position="252"/>
        <end position="271"/>
    </location>
</feature>
<organism evidence="2 3">
    <name type="scientific">Sulfobacillus benefaciens</name>
    <dbReference type="NCBI Taxonomy" id="453960"/>
    <lineage>
        <taxon>Bacteria</taxon>
        <taxon>Bacillati</taxon>
        <taxon>Bacillota</taxon>
        <taxon>Clostridia</taxon>
        <taxon>Eubacteriales</taxon>
        <taxon>Clostridiales Family XVII. Incertae Sedis</taxon>
        <taxon>Sulfobacillus</taxon>
    </lineage>
</organism>
<dbReference type="EMBL" id="PXYT01000013">
    <property type="protein sequence ID" value="PSR30098.1"/>
    <property type="molecule type" value="Genomic_DNA"/>
</dbReference>
<dbReference type="AlphaFoldDB" id="A0A2T2X6L7"/>
<name>A0A2T2X6L7_9FIRM</name>
<feature type="transmembrane region" description="Helical" evidence="1">
    <location>
        <begin position="107"/>
        <end position="133"/>
    </location>
</feature>
<sequence>MKMVPWNQRGAVWLTFAVFSFVALWVAIFLPQYDVGEYHRYAVLAMTPPVFHHWPREYPALSQFIFLLPLLFPFSYRFSFGILTILALAVLLNIGMKRHGFSWGMKLIGYLSLGAVGLFSQRYDIFVSLFGFLAIDRALQRQWCWAWIFSVIGFLLKLFPAVFWPVFLIQEWRETRRFRWDRLALSLLTALVMIGFQVLTASHQAFTSFRYLLARPVEIGSLAASLTALVGHPHLFGAFGSVNVRAHGLAHLIGDVLTALGIVGWLSVFWAQWKGRMELVDAAIITLGILLLTTKVFSAQYLIWLAPLLALKKGNMGFVLAYALTSLGYPVGYAVPGLFKWVIYIFTARNLLLTAAFAVFVWNRTRSSASPLFTEGVKEGVDH</sequence>
<accession>A0A2T2X6L7</accession>
<feature type="transmembrane region" description="Helical" evidence="1">
    <location>
        <begin position="145"/>
        <end position="168"/>
    </location>
</feature>
<keyword evidence="1" id="KW-1133">Transmembrane helix</keyword>
<keyword evidence="1" id="KW-0812">Transmembrane</keyword>
<feature type="transmembrane region" description="Helical" evidence="1">
    <location>
        <begin position="316"/>
        <end position="335"/>
    </location>
</feature>